<dbReference type="SFLD" id="SFLDG01020">
    <property type="entry name" value="Terpene_Cyclase_Like_2"/>
    <property type="match status" value="1"/>
</dbReference>
<dbReference type="GO" id="GO:0046872">
    <property type="term" value="F:metal ion binding"/>
    <property type="evidence" value="ECO:0007669"/>
    <property type="project" value="UniProtKB-KW"/>
</dbReference>
<keyword evidence="1" id="KW-0479">Metal-binding</keyword>
<dbReference type="SFLD" id="SFLDS00005">
    <property type="entry name" value="Isoprenoid_Synthase_Type_I"/>
    <property type="match status" value="1"/>
</dbReference>
<sequence length="305" mass="33678">MEPGSPELRIVERAAFPELAALVHDDDEPHALALVANFISFLFFFDDMVDSAESDVGTDSSLTRLIADRMMAGVRGRSVTVGAPALPLTREDRARIDALQRMLADISHRLRAYTPRIEPFIETVGEYLDGVVDEAHLRGLGIGFSTVEFYSDLRVLVSGVRPCLDLGAIVRGIEVPPALRETEAFARARRACNLNCSYVNDLFSYKKEALMGEASNVVMVLEQAGVAHNMRDTLNDACGLTSRTVLDYLAASRELDDSDAGTRGYLRLMQNWMRGNLDWCLEANHRYVEASSTSLADMQVNSLSL</sequence>
<reference evidence="2 3" key="1">
    <citation type="submission" date="2007-06" db="EMBL/GenBank/DDBJ databases">
        <authorList>
            <person name="Shimkets L."/>
            <person name="Ferriera S."/>
            <person name="Johnson J."/>
            <person name="Kravitz S."/>
            <person name="Beeson K."/>
            <person name="Sutton G."/>
            <person name="Rogers Y.-H."/>
            <person name="Friedman R."/>
            <person name="Frazier M."/>
            <person name="Venter J.C."/>
        </authorList>
    </citation>
    <scope>NUCLEOTIDE SEQUENCE [LARGE SCALE GENOMIC DNA]</scope>
    <source>
        <strain evidence="2 3">SIR-1</strain>
    </source>
</reference>
<dbReference type="Gene3D" id="1.10.600.10">
    <property type="entry name" value="Farnesyl Diphosphate Synthase"/>
    <property type="match status" value="1"/>
</dbReference>
<keyword evidence="1" id="KW-0460">Magnesium</keyword>
<dbReference type="EMBL" id="ABCS01000001">
    <property type="protein sequence ID" value="EDM81731.1"/>
    <property type="molecule type" value="Genomic_DNA"/>
</dbReference>
<gene>
    <name evidence="2" type="ORF">PPSIR1_04673</name>
</gene>
<dbReference type="Pfam" id="PF19086">
    <property type="entry name" value="Terpene_syn_C_2"/>
    <property type="match status" value="1"/>
</dbReference>
<comment type="caution">
    <text evidence="2">The sequence shown here is derived from an EMBL/GenBank/DDBJ whole genome shotgun (WGS) entry which is preliminary data.</text>
</comment>
<dbReference type="PANTHER" id="PTHR35201:SF4">
    <property type="entry name" value="BETA-PINACENE SYNTHASE-RELATED"/>
    <property type="match status" value="1"/>
</dbReference>
<accession>A6FWQ7</accession>
<dbReference type="InterPro" id="IPR034686">
    <property type="entry name" value="Terpene_cyclase-like_2"/>
</dbReference>
<dbReference type="SUPFAM" id="SSF48576">
    <property type="entry name" value="Terpenoid synthases"/>
    <property type="match status" value="1"/>
</dbReference>
<evidence type="ECO:0000313" key="3">
    <source>
        <dbReference type="Proteomes" id="UP000005801"/>
    </source>
</evidence>
<dbReference type="Proteomes" id="UP000005801">
    <property type="component" value="Unassembled WGS sequence"/>
</dbReference>
<protein>
    <recommendedName>
        <fullName evidence="1">Terpene synthase</fullName>
        <ecNumber evidence="1">4.2.3.-</ecNumber>
    </recommendedName>
</protein>
<evidence type="ECO:0000256" key="1">
    <source>
        <dbReference type="RuleBase" id="RU366034"/>
    </source>
</evidence>
<dbReference type="STRING" id="391625.PPSIR1_04673"/>
<comment type="cofactor">
    <cofactor evidence="1">
        <name>Mg(2+)</name>
        <dbReference type="ChEBI" id="CHEBI:18420"/>
    </cofactor>
</comment>
<keyword evidence="3" id="KW-1185">Reference proteome</keyword>
<dbReference type="InterPro" id="IPR008949">
    <property type="entry name" value="Isoprenoid_synthase_dom_sf"/>
</dbReference>
<keyword evidence="1" id="KW-0456">Lyase</keyword>
<dbReference type="AlphaFoldDB" id="A6FWQ7"/>
<dbReference type="PANTHER" id="PTHR35201">
    <property type="entry name" value="TERPENE SYNTHASE"/>
    <property type="match status" value="1"/>
</dbReference>
<comment type="similarity">
    <text evidence="1">Belongs to the terpene synthase family.</text>
</comment>
<dbReference type="GO" id="GO:0010333">
    <property type="term" value="F:terpene synthase activity"/>
    <property type="evidence" value="ECO:0007669"/>
    <property type="project" value="InterPro"/>
</dbReference>
<proteinExistence type="inferred from homology"/>
<organism evidence="2 3">
    <name type="scientific">Plesiocystis pacifica SIR-1</name>
    <dbReference type="NCBI Taxonomy" id="391625"/>
    <lineage>
        <taxon>Bacteria</taxon>
        <taxon>Pseudomonadati</taxon>
        <taxon>Myxococcota</taxon>
        <taxon>Polyangia</taxon>
        <taxon>Nannocystales</taxon>
        <taxon>Nannocystaceae</taxon>
        <taxon>Plesiocystis</taxon>
    </lineage>
</organism>
<evidence type="ECO:0000313" key="2">
    <source>
        <dbReference type="EMBL" id="EDM81731.1"/>
    </source>
</evidence>
<dbReference type="EC" id="4.2.3.-" evidence="1"/>
<name>A6FWQ7_9BACT</name>